<accession>A0A939FXA0</accession>
<evidence type="ECO:0000256" key="4">
    <source>
        <dbReference type="ARBA" id="ARBA00022519"/>
    </source>
</evidence>
<evidence type="ECO:0000256" key="7">
    <source>
        <dbReference type="ARBA" id="ARBA00023136"/>
    </source>
</evidence>
<dbReference type="GO" id="GO:0055085">
    <property type="term" value="P:transmembrane transport"/>
    <property type="evidence" value="ECO:0007669"/>
    <property type="project" value="InterPro"/>
</dbReference>
<dbReference type="SUPFAM" id="SSF161098">
    <property type="entry name" value="MetI-like"/>
    <property type="match status" value="1"/>
</dbReference>
<evidence type="ECO:0000256" key="8">
    <source>
        <dbReference type="RuleBase" id="RU363032"/>
    </source>
</evidence>
<dbReference type="Proteomes" id="UP000664122">
    <property type="component" value="Unassembled WGS sequence"/>
</dbReference>
<dbReference type="Pfam" id="PF00528">
    <property type="entry name" value="BPD_transp_1"/>
    <property type="match status" value="1"/>
</dbReference>
<dbReference type="InterPro" id="IPR035906">
    <property type="entry name" value="MetI-like_sf"/>
</dbReference>
<protein>
    <submittedName>
        <fullName evidence="10">ABC transporter permease subunit</fullName>
    </submittedName>
</protein>
<feature type="transmembrane region" description="Helical" evidence="8">
    <location>
        <begin position="230"/>
        <end position="251"/>
    </location>
</feature>
<dbReference type="InterPro" id="IPR000515">
    <property type="entry name" value="MetI-like"/>
</dbReference>
<dbReference type="RefSeq" id="WP_207257236.1">
    <property type="nucleotide sequence ID" value="NZ_JAFMPP010000005.1"/>
</dbReference>
<keyword evidence="4" id="KW-0997">Cell inner membrane</keyword>
<evidence type="ECO:0000313" key="10">
    <source>
        <dbReference type="EMBL" id="MBO0662446.1"/>
    </source>
</evidence>
<feature type="transmembrane region" description="Helical" evidence="8">
    <location>
        <begin position="128"/>
        <end position="147"/>
    </location>
</feature>
<keyword evidence="11" id="KW-1185">Reference proteome</keyword>
<name>A0A939FXA0_9HYPH</name>
<evidence type="ECO:0000313" key="11">
    <source>
        <dbReference type="Proteomes" id="UP000664122"/>
    </source>
</evidence>
<dbReference type="GO" id="GO:0005886">
    <property type="term" value="C:plasma membrane"/>
    <property type="evidence" value="ECO:0007669"/>
    <property type="project" value="UniProtKB-SubCell"/>
</dbReference>
<dbReference type="PROSITE" id="PS50928">
    <property type="entry name" value="ABC_TM1"/>
    <property type="match status" value="1"/>
</dbReference>
<evidence type="ECO:0000256" key="3">
    <source>
        <dbReference type="ARBA" id="ARBA00022475"/>
    </source>
</evidence>
<reference evidence="10" key="1">
    <citation type="submission" date="2021-03" db="EMBL/GenBank/DDBJ databases">
        <title>Whole genome sequence of Jiella sp. CQZ9-1.</title>
        <authorList>
            <person name="Tuo L."/>
        </authorList>
    </citation>
    <scope>NUCLEOTIDE SEQUENCE</scope>
    <source>
        <strain evidence="10">CQZ9-1</strain>
    </source>
</reference>
<keyword evidence="3" id="KW-1003">Cell membrane</keyword>
<organism evidence="10 11">
    <name type="scientific">Jiella flava</name>
    <dbReference type="NCBI Taxonomy" id="2816857"/>
    <lineage>
        <taxon>Bacteria</taxon>
        <taxon>Pseudomonadati</taxon>
        <taxon>Pseudomonadota</taxon>
        <taxon>Alphaproteobacteria</taxon>
        <taxon>Hyphomicrobiales</taxon>
        <taxon>Aurantimonadaceae</taxon>
        <taxon>Jiella</taxon>
    </lineage>
</organism>
<keyword evidence="5 8" id="KW-0812">Transmembrane</keyword>
<feature type="transmembrane region" description="Helical" evidence="8">
    <location>
        <begin position="91"/>
        <end position="116"/>
    </location>
</feature>
<dbReference type="Gene3D" id="1.10.3720.10">
    <property type="entry name" value="MetI-like"/>
    <property type="match status" value="1"/>
</dbReference>
<comment type="caution">
    <text evidence="10">The sequence shown here is derived from an EMBL/GenBank/DDBJ whole genome shotgun (WGS) entry which is preliminary data.</text>
</comment>
<sequence>MKTIRLFPTIITVLAGLYFLVPLIATFKFSLEMKRGELSFAAYQSVFQSDTFVQVIGFSVVASLVAIVLGALLVVPTAYWVRLKLPKVRPFIEFVSILPLVIPSVVLVFGYARIYGTGSFLPLTMTETGLNVLLVIGYVVLSLPYMYRAVDNGMAAIDIATLTEAAESLGASRLRTILAVVFPNVRSAIVSGAFLTFSISLGEFVITSLLNRPAFGPYMVQIGQDYAYQPAALAVMAFAVTWVFMALMEFFGSRRPGQRIFPRLRVSRFRRVGS</sequence>
<dbReference type="PANTHER" id="PTHR43357">
    <property type="entry name" value="INNER MEMBRANE ABC TRANSPORTER PERMEASE PROTEIN YDCV"/>
    <property type="match status" value="1"/>
</dbReference>
<evidence type="ECO:0000256" key="5">
    <source>
        <dbReference type="ARBA" id="ARBA00022692"/>
    </source>
</evidence>
<keyword evidence="6 8" id="KW-1133">Transmembrane helix</keyword>
<feature type="domain" description="ABC transmembrane type-1" evidence="9">
    <location>
        <begin position="52"/>
        <end position="248"/>
    </location>
</feature>
<comment type="subcellular location">
    <subcellularLocation>
        <location evidence="1">Cell inner membrane</location>
        <topology evidence="1">Multi-pass membrane protein</topology>
    </subcellularLocation>
    <subcellularLocation>
        <location evidence="8">Cell membrane</location>
        <topology evidence="8">Multi-pass membrane protein</topology>
    </subcellularLocation>
</comment>
<proteinExistence type="inferred from homology"/>
<evidence type="ECO:0000256" key="2">
    <source>
        <dbReference type="ARBA" id="ARBA00022448"/>
    </source>
</evidence>
<dbReference type="PANTHER" id="PTHR43357:SF4">
    <property type="entry name" value="INNER MEMBRANE ABC TRANSPORTER PERMEASE PROTEIN YDCV"/>
    <property type="match status" value="1"/>
</dbReference>
<feature type="transmembrane region" description="Helical" evidence="8">
    <location>
        <begin position="7"/>
        <end position="31"/>
    </location>
</feature>
<dbReference type="CDD" id="cd06261">
    <property type="entry name" value="TM_PBP2"/>
    <property type="match status" value="1"/>
</dbReference>
<feature type="transmembrane region" description="Helical" evidence="8">
    <location>
        <begin position="188"/>
        <end position="210"/>
    </location>
</feature>
<evidence type="ECO:0000256" key="1">
    <source>
        <dbReference type="ARBA" id="ARBA00004429"/>
    </source>
</evidence>
<comment type="similarity">
    <text evidence="8">Belongs to the binding-protein-dependent transport system permease family.</text>
</comment>
<dbReference type="EMBL" id="JAFMPP010000005">
    <property type="protein sequence ID" value="MBO0662446.1"/>
    <property type="molecule type" value="Genomic_DNA"/>
</dbReference>
<evidence type="ECO:0000259" key="9">
    <source>
        <dbReference type="PROSITE" id="PS50928"/>
    </source>
</evidence>
<feature type="transmembrane region" description="Helical" evidence="8">
    <location>
        <begin position="51"/>
        <end position="79"/>
    </location>
</feature>
<dbReference type="AlphaFoldDB" id="A0A939FXA0"/>
<keyword evidence="7 8" id="KW-0472">Membrane</keyword>
<gene>
    <name evidence="10" type="ORF">J1C48_07660</name>
</gene>
<keyword evidence="2 8" id="KW-0813">Transport</keyword>
<evidence type="ECO:0000256" key="6">
    <source>
        <dbReference type="ARBA" id="ARBA00022989"/>
    </source>
</evidence>